<sequence>MRNASRQAGGWVLVILAVSLAGLAAVLKVPVGVTGAVVAAVAVANGVLAAVGTKRIEQRADGVRTRRELLRAGRRGRLPLVRHLDDPVTFGVHPAAPASDGKRSPPAYVRRDVDERVEHALTCDRYVLLVGESTAGKSRLALEVVRRVLPRCRLVQPTSPAGARVAVDTVVAASGSVLWLDDLERFLGQGGLTGQDVQRMLEAPGRPRHIVATMRSEEYRKFFSAASDVVAADTARQGRDVLRLATRVDVNRLWSQEELARARDHVADARMATAVAQAGRFGVAEFLAAGPQLLSQWHDAWAPGANPRGAALVLAAVDARRAGVHRGVPAAVLVAMHEAYLDRRGGLLLRPESLDNAFAWAGAPLHATSSLLLPEAGGECHLAFDYLIDAVPKDPIPGAALRALLCVASPQEAVALGEAAQSWQKQAIARQAYHMALDAGEISALAPAVYLLEELEGKAAAAELSRTVMRRVARGSADWFEARRIIAWQRGENGDAAGACAALDRLAGQARHALGAGHKTTVRIMTDTVWWIFYRGDAAAAVSRGTALAEEFSLALGEDDERTIRVQEAVATMTADHDPPAGAEAATALLDRVFALRGTTDPVSLQLRQQCAWLLKKAGRHGEALTLWSQSVEAFAAMDGPLHIRTLSARCGRADALGHLGRHADAVREYQEVMDHLAGLADPGLFTMDQVVTARGLASWTGCAGDPEAAVAMLEELAGKTASSLGESDVYRLGILARLAHWIGEAGAPEEAVRRLASIAETPCLDPFLARRIRDGRAYWRDRVAGLDVSSESPLRWP</sequence>
<reference evidence="1" key="1">
    <citation type="submission" date="2016-04" db="EMBL/GenBank/DDBJ databases">
        <authorList>
            <person name="Evans L.H."/>
            <person name="Alamgir A."/>
            <person name="Owens N."/>
            <person name="Weber N.D."/>
            <person name="Virtaneva K."/>
            <person name="Barbian K."/>
            <person name="Babar A."/>
            <person name="Rosenke K."/>
        </authorList>
    </citation>
    <scope>NUCLEOTIDE SEQUENCE</scope>
    <source>
        <strain evidence="1">Nono1</strain>
    </source>
</reference>
<accession>A0A1M4EMZ1</accession>
<organism evidence="1">
    <name type="scientific">Nonomuraea gerenzanensis</name>
    <dbReference type="NCBI Taxonomy" id="93944"/>
    <lineage>
        <taxon>Bacteria</taxon>
        <taxon>Bacillati</taxon>
        <taxon>Actinomycetota</taxon>
        <taxon>Actinomycetes</taxon>
        <taxon>Streptosporangiales</taxon>
        <taxon>Streptosporangiaceae</taxon>
        <taxon>Nonomuraea</taxon>
    </lineage>
</organism>
<dbReference type="AlphaFoldDB" id="A0A1M4EMZ1"/>
<dbReference type="SUPFAM" id="SSF52540">
    <property type="entry name" value="P-loop containing nucleoside triphosphate hydrolases"/>
    <property type="match status" value="1"/>
</dbReference>
<dbReference type="InterPro" id="IPR011990">
    <property type="entry name" value="TPR-like_helical_dom_sf"/>
</dbReference>
<proteinExistence type="predicted"/>
<dbReference type="SUPFAM" id="SSF48452">
    <property type="entry name" value="TPR-like"/>
    <property type="match status" value="1"/>
</dbReference>
<name>A0A1M4EMZ1_9ACTN</name>
<evidence type="ECO:0000313" key="1">
    <source>
        <dbReference type="EMBL" id="SBP00184.1"/>
    </source>
</evidence>
<gene>
    <name evidence="1" type="ORF">BN4615_P9700</name>
</gene>
<protein>
    <submittedName>
        <fullName evidence="1">Putative ATP /GTP-binding protein</fullName>
    </submittedName>
</protein>
<dbReference type="EMBL" id="LT559118">
    <property type="protein sequence ID" value="SBP00184.1"/>
    <property type="molecule type" value="Genomic_DNA"/>
</dbReference>
<dbReference type="RefSeq" id="WP_225268800.1">
    <property type="nucleotide sequence ID" value="NZ_CP084058.1"/>
</dbReference>
<dbReference type="Gene3D" id="1.25.40.10">
    <property type="entry name" value="Tetratricopeptide repeat domain"/>
    <property type="match status" value="1"/>
</dbReference>
<dbReference type="InterPro" id="IPR027417">
    <property type="entry name" value="P-loop_NTPase"/>
</dbReference>